<comment type="subcellular location">
    <subcellularLocation>
        <location evidence="2">Nucleus</location>
        <location evidence="2">Nucleolus</location>
    </subcellularLocation>
</comment>
<dbReference type="EMBL" id="JBFXLU010000245">
    <property type="protein sequence ID" value="KAL2833206.1"/>
    <property type="molecule type" value="Genomic_DNA"/>
</dbReference>
<feature type="compositionally biased region" description="Polar residues" evidence="9">
    <location>
        <begin position="33"/>
        <end position="47"/>
    </location>
</feature>
<proteinExistence type="inferred from homology"/>
<dbReference type="InterPro" id="IPR019310">
    <property type="entry name" value="Efg1"/>
</dbReference>
<comment type="caution">
    <text evidence="10">The sequence shown here is derived from an EMBL/GenBank/DDBJ whole genome shotgun (WGS) entry which is preliminary data.</text>
</comment>
<feature type="compositionally biased region" description="Basic and acidic residues" evidence="9">
    <location>
        <begin position="232"/>
        <end position="277"/>
    </location>
</feature>
<evidence type="ECO:0000256" key="2">
    <source>
        <dbReference type="ARBA" id="ARBA00004604"/>
    </source>
</evidence>
<dbReference type="Pfam" id="PF10153">
    <property type="entry name" value="Efg1"/>
    <property type="match status" value="1"/>
</dbReference>
<accession>A0ABR4IZK7</accession>
<reference evidence="10 11" key="1">
    <citation type="submission" date="2024-07" db="EMBL/GenBank/DDBJ databases">
        <title>Section-level genome sequencing and comparative genomics of Aspergillus sections Usti and Cavernicolus.</title>
        <authorList>
            <consortium name="Lawrence Berkeley National Laboratory"/>
            <person name="Nybo J.L."/>
            <person name="Vesth T.C."/>
            <person name="Theobald S."/>
            <person name="Frisvad J.C."/>
            <person name="Larsen T.O."/>
            <person name="Kjaerboelling I."/>
            <person name="Rothschild-Mancinelli K."/>
            <person name="Lyhne E.K."/>
            <person name="Kogle M.E."/>
            <person name="Barry K."/>
            <person name="Clum A."/>
            <person name="Na H."/>
            <person name="Ledsgaard L."/>
            <person name="Lin J."/>
            <person name="Lipzen A."/>
            <person name="Kuo A."/>
            <person name="Riley R."/>
            <person name="Mondo S."/>
            <person name="Labutti K."/>
            <person name="Haridas S."/>
            <person name="Pangalinan J."/>
            <person name="Salamov A.A."/>
            <person name="Simmons B.A."/>
            <person name="Magnuson J.K."/>
            <person name="Chen J."/>
            <person name="Drula E."/>
            <person name="Henrissat B."/>
            <person name="Wiebenga A."/>
            <person name="Lubbers R.J."/>
            <person name="Gomes A.C."/>
            <person name="Makela M.R."/>
            <person name="Stajich J."/>
            <person name="Grigoriev I.V."/>
            <person name="Mortensen U.H."/>
            <person name="De Vries R.P."/>
            <person name="Baker S.E."/>
            <person name="Andersen M.R."/>
        </authorList>
    </citation>
    <scope>NUCLEOTIDE SEQUENCE [LARGE SCALE GENOMIC DNA]</scope>
    <source>
        <strain evidence="10 11">CBS 123904</strain>
    </source>
</reference>
<organism evidence="10 11">
    <name type="scientific">Aspergillus pseudoustus</name>
    <dbReference type="NCBI Taxonomy" id="1810923"/>
    <lineage>
        <taxon>Eukaryota</taxon>
        <taxon>Fungi</taxon>
        <taxon>Dikarya</taxon>
        <taxon>Ascomycota</taxon>
        <taxon>Pezizomycotina</taxon>
        <taxon>Eurotiomycetes</taxon>
        <taxon>Eurotiomycetidae</taxon>
        <taxon>Eurotiales</taxon>
        <taxon>Aspergillaceae</taxon>
        <taxon>Aspergillus</taxon>
        <taxon>Aspergillus subgen. Nidulantes</taxon>
    </lineage>
</organism>
<comment type="function">
    <text evidence="1">Involved in rRNA processing.</text>
</comment>
<feature type="region of interest" description="Disordered" evidence="9">
    <location>
        <begin position="232"/>
        <end position="301"/>
    </location>
</feature>
<evidence type="ECO:0000256" key="6">
    <source>
        <dbReference type="ARBA" id="ARBA00022552"/>
    </source>
</evidence>
<evidence type="ECO:0000313" key="10">
    <source>
        <dbReference type="EMBL" id="KAL2833206.1"/>
    </source>
</evidence>
<evidence type="ECO:0000256" key="3">
    <source>
        <dbReference type="ARBA" id="ARBA00006916"/>
    </source>
</evidence>
<evidence type="ECO:0000256" key="5">
    <source>
        <dbReference type="ARBA" id="ARBA00019827"/>
    </source>
</evidence>
<comment type="similarity">
    <text evidence="3">Belongs to the EFG1 family.</text>
</comment>
<feature type="region of interest" description="Disordered" evidence="9">
    <location>
        <begin position="1"/>
        <end position="47"/>
    </location>
</feature>
<protein>
    <recommendedName>
        <fullName evidence="4">rRNA-processing protein EFG1</fullName>
    </recommendedName>
    <alternativeName>
        <fullName evidence="5">rRNA-processing protein efg1</fullName>
    </alternativeName>
</protein>
<dbReference type="Proteomes" id="UP001610446">
    <property type="component" value="Unassembled WGS sequence"/>
</dbReference>
<evidence type="ECO:0000256" key="9">
    <source>
        <dbReference type="SAM" id="MobiDB-lite"/>
    </source>
</evidence>
<evidence type="ECO:0000256" key="1">
    <source>
        <dbReference type="ARBA" id="ARBA00002773"/>
    </source>
</evidence>
<dbReference type="PANTHER" id="PTHR33911:SF1">
    <property type="entry name" value="RRNA-PROCESSING PROTEIN EFG1"/>
    <property type="match status" value="1"/>
</dbReference>
<keyword evidence="8" id="KW-0539">Nucleus</keyword>
<dbReference type="PANTHER" id="PTHR33911">
    <property type="entry name" value="RRNA-PROCESSING PROTEIN EFG1"/>
    <property type="match status" value="1"/>
</dbReference>
<dbReference type="InterPro" id="IPR050786">
    <property type="entry name" value="EFG1_rRNA-proc"/>
</dbReference>
<evidence type="ECO:0000256" key="8">
    <source>
        <dbReference type="ARBA" id="ARBA00023242"/>
    </source>
</evidence>
<evidence type="ECO:0000313" key="11">
    <source>
        <dbReference type="Proteomes" id="UP001610446"/>
    </source>
</evidence>
<keyword evidence="11" id="KW-1185">Reference proteome</keyword>
<keyword evidence="6" id="KW-0698">rRNA processing</keyword>
<gene>
    <name evidence="10" type="ORF">BJY01DRAFT_225278</name>
</gene>
<evidence type="ECO:0000256" key="7">
    <source>
        <dbReference type="ARBA" id="ARBA00023054"/>
    </source>
</evidence>
<evidence type="ECO:0000256" key="4">
    <source>
        <dbReference type="ARBA" id="ARBA00018689"/>
    </source>
</evidence>
<feature type="compositionally biased region" description="Low complexity" evidence="9">
    <location>
        <begin position="1"/>
        <end position="11"/>
    </location>
</feature>
<feature type="region of interest" description="Disordered" evidence="9">
    <location>
        <begin position="178"/>
        <end position="199"/>
    </location>
</feature>
<name>A0ABR4IZK7_9EURO</name>
<keyword evidence="7" id="KW-0175">Coiled coil</keyword>
<sequence>MPKVSSMLSSSTKRKSPYPPSSSGTPLKRKKTTTITRNPDEQPAQTSINDLKRRIRDVKRLLYKSDLPADKRIIQERALKGYEKELADEEGRRERSKMIKKYHFVRFLDRKTATKEVNRLTRQHDELAKSDITEGNTKTKKKELAQLARQIHIAKVNLNYTIYYPLTEKYISIYAEKKQKKKEGGQGTDGDLSDEEAVEAAAGLSAAERTAMWRVVEKCMEEGTLDRLREGKLDVNGERKSKADRSETASEDTTGKKGSKEKVDKHSKPREAIGRQERKTKHAPPPKQEEEDESDGGFFEM</sequence>